<feature type="compositionally biased region" description="Acidic residues" evidence="1">
    <location>
        <begin position="21"/>
        <end position="31"/>
    </location>
</feature>
<dbReference type="EMBL" id="VSRR010133835">
    <property type="protein sequence ID" value="MPD02938.1"/>
    <property type="molecule type" value="Genomic_DNA"/>
</dbReference>
<gene>
    <name evidence="2" type="ORF">E2C01_098547</name>
</gene>
<dbReference type="Proteomes" id="UP000324222">
    <property type="component" value="Unassembled WGS sequence"/>
</dbReference>
<reference evidence="2 3" key="1">
    <citation type="submission" date="2019-05" db="EMBL/GenBank/DDBJ databases">
        <title>Another draft genome of Portunus trituberculatus and its Hox gene families provides insights of decapod evolution.</title>
        <authorList>
            <person name="Jeong J.-H."/>
            <person name="Song I."/>
            <person name="Kim S."/>
            <person name="Choi T."/>
            <person name="Kim D."/>
            <person name="Ryu S."/>
            <person name="Kim W."/>
        </authorList>
    </citation>
    <scope>NUCLEOTIDE SEQUENCE [LARGE SCALE GENOMIC DNA]</scope>
    <source>
        <tissue evidence="2">Muscle</tissue>
    </source>
</reference>
<evidence type="ECO:0000313" key="3">
    <source>
        <dbReference type="Proteomes" id="UP000324222"/>
    </source>
</evidence>
<organism evidence="2 3">
    <name type="scientific">Portunus trituberculatus</name>
    <name type="common">Swimming crab</name>
    <name type="synonym">Neptunus trituberculatus</name>
    <dbReference type="NCBI Taxonomy" id="210409"/>
    <lineage>
        <taxon>Eukaryota</taxon>
        <taxon>Metazoa</taxon>
        <taxon>Ecdysozoa</taxon>
        <taxon>Arthropoda</taxon>
        <taxon>Crustacea</taxon>
        <taxon>Multicrustacea</taxon>
        <taxon>Malacostraca</taxon>
        <taxon>Eumalacostraca</taxon>
        <taxon>Eucarida</taxon>
        <taxon>Decapoda</taxon>
        <taxon>Pleocyemata</taxon>
        <taxon>Brachyura</taxon>
        <taxon>Eubrachyura</taxon>
        <taxon>Portunoidea</taxon>
        <taxon>Portunidae</taxon>
        <taxon>Portuninae</taxon>
        <taxon>Portunus</taxon>
    </lineage>
</organism>
<evidence type="ECO:0000313" key="2">
    <source>
        <dbReference type="EMBL" id="MPD02938.1"/>
    </source>
</evidence>
<evidence type="ECO:0000256" key="1">
    <source>
        <dbReference type="SAM" id="MobiDB-lite"/>
    </source>
</evidence>
<protein>
    <submittedName>
        <fullName evidence="2">Uncharacterized protein</fullName>
    </submittedName>
</protein>
<name>A0A5B7KCD5_PORTR</name>
<dbReference type="AlphaFoldDB" id="A0A5B7KCD5"/>
<feature type="compositionally biased region" description="Polar residues" evidence="1">
    <location>
        <begin position="8"/>
        <end position="19"/>
    </location>
</feature>
<comment type="caution">
    <text evidence="2">The sequence shown here is derived from an EMBL/GenBank/DDBJ whole genome shotgun (WGS) entry which is preliminary data.</text>
</comment>
<feature type="region of interest" description="Disordered" evidence="1">
    <location>
        <begin position="1"/>
        <end position="60"/>
    </location>
</feature>
<keyword evidence="3" id="KW-1185">Reference proteome</keyword>
<sequence>MNKRMFYRSSTLTPSYRSGSNDDDASLEDTSDSSYKTDEPESNDDDSDSDEVSDNTDDPT</sequence>
<proteinExistence type="predicted"/>
<accession>A0A5B7KCD5</accession>
<feature type="compositionally biased region" description="Acidic residues" evidence="1">
    <location>
        <begin position="40"/>
        <end position="60"/>
    </location>
</feature>